<evidence type="ECO:0000256" key="1">
    <source>
        <dbReference type="SAM" id="Phobius"/>
    </source>
</evidence>
<gene>
    <name evidence="2" type="ORF">COU10_03155</name>
</gene>
<name>A0A2H0UMU0_9BACT</name>
<organism evidence="2 3">
    <name type="scientific">Candidatus Harrisonbacteria bacterium CG10_big_fil_rev_8_21_14_0_10_45_28</name>
    <dbReference type="NCBI Taxonomy" id="1974586"/>
    <lineage>
        <taxon>Bacteria</taxon>
        <taxon>Candidatus Harrisoniibacteriota</taxon>
    </lineage>
</organism>
<accession>A0A2H0UMU0</accession>
<feature type="transmembrane region" description="Helical" evidence="1">
    <location>
        <begin position="6"/>
        <end position="23"/>
    </location>
</feature>
<reference evidence="3" key="1">
    <citation type="submission" date="2017-09" db="EMBL/GenBank/DDBJ databases">
        <title>Depth-based differentiation of microbial function through sediment-hosted aquifers and enrichment of novel symbionts in the deep terrestrial subsurface.</title>
        <authorList>
            <person name="Probst A.J."/>
            <person name="Ladd B."/>
            <person name="Jarett J.K."/>
            <person name="Geller-Mcgrath D.E."/>
            <person name="Sieber C.M.K."/>
            <person name="Emerson J.B."/>
            <person name="Anantharaman K."/>
            <person name="Thomas B.C."/>
            <person name="Malmstrom R."/>
            <person name="Stieglmeier M."/>
            <person name="Klingl A."/>
            <person name="Woyke T."/>
            <person name="Ryan C.M."/>
            <person name="Banfield J.F."/>
        </authorList>
    </citation>
    <scope>NUCLEOTIDE SEQUENCE [LARGE SCALE GENOMIC DNA]</scope>
</reference>
<dbReference type="AlphaFoldDB" id="A0A2H0UMU0"/>
<keyword evidence="1" id="KW-0812">Transmembrane</keyword>
<evidence type="ECO:0000313" key="2">
    <source>
        <dbReference type="EMBL" id="PIR87701.1"/>
    </source>
</evidence>
<evidence type="ECO:0000313" key="3">
    <source>
        <dbReference type="Proteomes" id="UP000230903"/>
    </source>
</evidence>
<dbReference type="EMBL" id="PFBC01000051">
    <property type="protein sequence ID" value="PIR87701.1"/>
    <property type="molecule type" value="Genomic_DNA"/>
</dbReference>
<comment type="caution">
    <text evidence="2">The sequence shown here is derived from an EMBL/GenBank/DDBJ whole genome shotgun (WGS) entry which is preliminary data.</text>
</comment>
<sequence length="195" mass="22962">MKLEINLIFSLVFLIALLVTQIFRRPFLGKYAKQAYFVAIGGVALVAGIYSYLQFMAWVSAPPPARYLLPPYQSINYFLFYVFARYWANYILAFLLSLLTLGGARWLNRRYGERFFYPEEPYLIASAIILIGSPLWLFYLISVLAIYCLYILIWVLIMRKNIRVSFYYFWLPIGIAFLLAISWLSTTKWFVLFKI</sequence>
<dbReference type="Proteomes" id="UP000230903">
    <property type="component" value="Unassembled WGS sequence"/>
</dbReference>
<feature type="transmembrane region" description="Helical" evidence="1">
    <location>
        <begin position="122"/>
        <end position="155"/>
    </location>
</feature>
<feature type="transmembrane region" description="Helical" evidence="1">
    <location>
        <begin position="167"/>
        <end position="191"/>
    </location>
</feature>
<proteinExistence type="predicted"/>
<protein>
    <submittedName>
        <fullName evidence="2">Uncharacterized protein</fullName>
    </submittedName>
</protein>
<feature type="transmembrane region" description="Helical" evidence="1">
    <location>
        <begin position="35"/>
        <end position="58"/>
    </location>
</feature>
<keyword evidence="1" id="KW-1133">Transmembrane helix</keyword>
<keyword evidence="1" id="KW-0472">Membrane</keyword>
<feature type="transmembrane region" description="Helical" evidence="1">
    <location>
        <begin position="78"/>
        <end position="101"/>
    </location>
</feature>